<keyword evidence="4" id="KW-1185">Reference proteome</keyword>
<dbReference type="PROSITE" id="PS00330">
    <property type="entry name" value="HEMOLYSIN_CALCIUM"/>
    <property type="match status" value="6"/>
</dbReference>
<dbReference type="SUPFAM" id="SSF51120">
    <property type="entry name" value="beta-Roll"/>
    <property type="match status" value="7"/>
</dbReference>
<accession>A0A2R8ARJ3</accession>
<protein>
    <submittedName>
        <fullName evidence="3">Bifunctional hemolysin/adenylate cyclase</fullName>
    </submittedName>
</protein>
<sequence>MSPNLNLYVASVDVLQDKLGTQKKGLEAVKSSLSVLGNFVDAVKRAAKDADEVKLVANDLRYVAKIMKLFPPSKALGTTLDKLLDQVADKADEISKLLKSHSTKLDVFGKAISVAKLTTQGFLADVLNDLGDLNATEASLKDLQAAIAEDPAGLDPKTQAGIAAMEAVFAELIAKFPEQALEEATSAVQSMETALAPYGAMAASMSEVLGGLGAVNGMLSGIGDPLSKVTDALDPLLWVLDKADAVIDAVVGPVLDPIMDAIGIDKLLDHVDKLIGGAFPDIALLDPLNGMSADFPTIFGSEPDFEQPMTTRIKAAYGARDDLPGTDPKAFLASRLFGEKGFIAELLNTDGHTGTDVMLGRNDLIFWRSDLSGNAGSDVLSAGIGDDTLTGGLNDDIFINASGDDSILGGAGFDALFTLAPLSEFSFQAETKGSGTTEEKILYLTHLGGLLGLGNFGADTISNVESFVFGQTVVTYDQLSTALVVDYAQSNERNGTPDGDLIIGGDQADILRGLGGDDILIASAGGDTLDGGSGTDTVDYSGYPGGAVRAALSAADQARLGNMSDELSGIENLLGSQYDDLLVGDHQDNRLNGGRGADTIAGQAGADVLVLGRGDANYVIGGTGHDTIEAAFGQTRALAGTGNDRYVFGDQNAADLIFYALRDTPLLGGVSATSLSALTNADPSNEIPYRIVYSGNQTATATVKKYSQSGVLVGTDSVQSNAGNIIGTDRNDAFTLGPYFALFDGGAGHDSFTGSTYNLRDRTPDSLDVPEGLRAFGGAGSDTFTTYTTEESFVGGSGNDRYVFLEDRDAPSDLSAPTDDRQVSYFFGGDAPTSFGQMTGTYDAELDRMVYAPTALGSFDAGALADDGVDTLDLSHAVRYWLIDMPNGLATSKDYIGPDGIAPFGATDNRIRFFGVETVLTGPMNDWLVHGDTNLIFWAGEGRDTILPGLNGGLGNLEAHGGQGDDSFTAGLGVDTLYGDAGNDFLRNDGNQSNQALQREHLYGGDGNDFLTVGSSARNYSGVLTDFHGGAGQDFGEFYLGSSDAIQVFIGDGTYDLNGFGGAFDGMEGVIIHDATALISGAANADAVQTGDGDDTLYGAGGNDILVSGKGVDRLFGGEGNDILAPGPGSGYVDGGPGTDTLMLHGRLDYIAGQGVSLRDSLRNSENWLLDLGTASLTSGSDRVNYSRIERFVGGWGDDTMIGAYTNDYFDGHGGDDSLDGSSGHDTLIAGAGDDTLKGGIGDDVLAMGTGYDQFFGGPGFDTLQADGAMDDVVLRGLMGQITGSVTTAYEVAPGVGIYTYVTEIAATTFDGIEGFVLSRGNDDGEGSEYSETISGGLGDDTLRGLGGGDTLLGGEGDDLLIGGGISDLPRMVRIDQSSGLSGLRIDAFDQMPTQSLTVEMMVQAEPPVQKYTLMSYAVAGSTNEFTIIVDPSRTWLEVIVNGKSNVTGVSFFDLYDSPHRLSVTWSSSGLIAI</sequence>
<dbReference type="PANTHER" id="PTHR38340">
    <property type="entry name" value="S-LAYER PROTEIN"/>
    <property type="match status" value="1"/>
</dbReference>
<evidence type="ECO:0000256" key="1">
    <source>
        <dbReference type="ARBA" id="ARBA00004613"/>
    </source>
</evidence>
<dbReference type="InterPro" id="IPR018511">
    <property type="entry name" value="Hemolysin-typ_Ca-bd_CS"/>
</dbReference>
<dbReference type="InterPro" id="IPR050557">
    <property type="entry name" value="RTX_toxin/Mannuronan_C5-epim"/>
</dbReference>
<evidence type="ECO:0000313" key="3">
    <source>
        <dbReference type="EMBL" id="SPF78507.1"/>
    </source>
</evidence>
<reference evidence="4" key="1">
    <citation type="submission" date="2018-03" db="EMBL/GenBank/DDBJ databases">
        <authorList>
            <person name="Rodrigo-Torres L."/>
            <person name="Arahal R. D."/>
            <person name="Lucena T."/>
        </authorList>
    </citation>
    <scope>NUCLEOTIDE SEQUENCE [LARGE SCALE GENOMIC DNA]</scope>
    <source>
        <strain evidence="4">CECT 8871</strain>
    </source>
</reference>
<dbReference type="SUPFAM" id="SSF49899">
    <property type="entry name" value="Concanavalin A-like lectins/glucanases"/>
    <property type="match status" value="1"/>
</dbReference>
<proteinExistence type="predicted"/>
<dbReference type="InterPro" id="IPR013320">
    <property type="entry name" value="ConA-like_dom_sf"/>
</dbReference>
<comment type="subcellular location">
    <subcellularLocation>
        <location evidence="1">Secreted</location>
    </subcellularLocation>
</comment>
<dbReference type="InterPro" id="IPR011049">
    <property type="entry name" value="Serralysin-like_metalloprot_C"/>
</dbReference>
<dbReference type="EMBL" id="OMOJ01000001">
    <property type="protein sequence ID" value="SPF78507.1"/>
    <property type="molecule type" value="Genomic_DNA"/>
</dbReference>
<keyword evidence="2" id="KW-0964">Secreted</keyword>
<evidence type="ECO:0000256" key="2">
    <source>
        <dbReference type="ARBA" id="ARBA00022525"/>
    </source>
</evidence>
<dbReference type="PRINTS" id="PR00313">
    <property type="entry name" value="CABNDNGRPT"/>
</dbReference>
<evidence type="ECO:0000313" key="4">
    <source>
        <dbReference type="Proteomes" id="UP000244904"/>
    </source>
</evidence>
<organism evidence="3 4">
    <name type="scientific">Pseudoprimorskyibacter insulae</name>
    <dbReference type="NCBI Taxonomy" id="1695997"/>
    <lineage>
        <taxon>Bacteria</taxon>
        <taxon>Pseudomonadati</taxon>
        <taxon>Pseudomonadota</taxon>
        <taxon>Alphaproteobacteria</taxon>
        <taxon>Rhodobacterales</taxon>
        <taxon>Paracoccaceae</taxon>
        <taxon>Pseudoprimorskyibacter</taxon>
    </lineage>
</organism>
<name>A0A2R8ARJ3_9RHOB</name>
<dbReference type="Gene3D" id="2.150.10.10">
    <property type="entry name" value="Serralysin-like metalloprotease, C-terminal"/>
    <property type="match status" value="6"/>
</dbReference>
<dbReference type="GO" id="GO:0005509">
    <property type="term" value="F:calcium ion binding"/>
    <property type="evidence" value="ECO:0007669"/>
    <property type="project" value="InterPro"/>
</dbReference>
<gene>
    <name evidence="3" type="primary">cya_4</name>
    <name evidence="3" type="ORF">PRI8871_01112</name>
</gene>
<dbReference type="Pfam" id="PF00353">
    <property type="entry name" value="HemolysinCabind"/>
    <property type="match status" value="9"/>
</dbReference>
<dbReference type="OrthoDB" id="223957at2"/>
<dbReference type="GO" id="GO:0005576">
    <property type="term" value="C:extracellular region"/>
    <property type="evidence" value="ECO:0007669"/>
    <property type="project" value="UniProtKB-SubCell"/>
</dbReference>
<dbReference type="PANTHER" id="PTHR38340:SF1">
    <property type="entry name" value="S-LAYER PROTEIN"/>
    <property type="match status" value="1"/>
</dbReference>
<dbReference type="InterPro" id="IPR001343">
    <property type="entry name" value="Hemolysn_Ca-bd"/>
</dbReference>
<dbReference type="RefSeq" id="WP_108885140.1">
    <property type="nucleotide sequence ID" value="NZ_OMOJ01000001.1"/>
</dbReference>
<dbReference type="Proteomes" id="UP000244904">
    <property type="component" value="Unassembled WGS sequence"/>
</dbReference>